<keyword evidence="2" id="KW-1185">Reference proteome</keyword>
<evidence type="ECO:0000313" key="1">
    <source>
        <dbReference type="EMBL" id="KFO20834.1"/>
    </source>
</evidence>
<dbReference type="Proteomes" id="UP000028990">
    <property type="component" value="Unassembled WGS sequence"/>
</dbReference>
<dbReference type="AlphaFoldDB" id="A0A091CP95"/>
<sequence length="168" mass="18884">MGEDSVLLLKYEEIGEIHAKLDQRNRVQSCKQCFSQQDYIMLVYDSLKTPEDRTEVNNCNKGTSDLHSWCLGRWIHIAQMSGETEIHFQIRTMMSSLPTAQATKPERDAPAITELLASLSAREYGSGEPQAMEESHLGIGPYASGFVLMGGKQYSQTKKLAMGDCHFY</sequence>
<evidence type="ECO:0000313" key="2">
    <source>
        <dbReference type="Proteomes" id="UP000028990"/>
    </source>
</evidence>
<protein>
    <submittedName>
        <fullName evidence="1">Uncharacterized protein</fullName>
    </submittedName>
</protein>
<accession>A0A091CP95</accession>
<name>A0A091CP95_FUKDA</name>
<reference evidence="1 2" key="1">
    <citation type="submission" date="2013-11" db="EMBL/GenBank/DDBJ databases">
        <title>The Damaraland mole rat (Fukomys damarensis) genome and evolution of African mole rats.</title>
        <authorList>
            <person name="Gladyshev V.N."/>
            <person name="Fang X."/>
        </authorList>
    </citation>
    <scope>NUCLEOTIDE SEQUENCE [LARGE SCALE GENOMIC DNA]</scope>
    <source>
        <tissue evidence="1">Liver</tissue>
    </source>
</reference>
<organism evidence="1 2">
    <name type="scientific">Fukomys damarensis</name>
    <name type="common">Damaraland mole rat</name>
    <name type="synonym">Cryptomys damarensis</name>
    <dbReference type="NCBI Taxonomy" id="885580"/>
    <lineage>
        <taxon>Eukaryota</taxon>
        <taxon>Metazoa</taxon>
        <taxon>Chordata</taxon>
        <taxon>Craniata</taxon>
        <taxon>Vertebrata</taxon>
        <taxon>Euteleostomi</taxon>
        <taxon>Mammalia</taxon>
        <taxon>Eutheria</taxon>
        <taxon>Euarchontoglires</taxon>
        <taxon>Glires</taxon>
        <taxon>Rodentia</taxon>
        <taxon>Hystricomorpha</taxon>
        <taxon>Bathyergidae</taxon>
        <taxon>Fukomys</taxon>
    </lineage>
</organism>
<gene>
    <name evidence="1" type="ORF">H920_17760</name>
</gene>
<proteinExistence type="predicted"/>
<dbReference type="EMBL" id="KN124515">
    <property type="protein sequence ID" value="KFO20834.1"/>
    <property type="molecule type" value="Genomic_DNA"/>
</dbReference>